<dbReference type="Gene3D" id="1.10.530.10">
    <property type="match status" value="1"/>
</dbReference>
<dbReference type="GO" id="GO:0004553">
    <property type="term" value="F:hydrolase activity, hydrolyzing O-glycosyl compounds"/>
    <property type="evidence" value="ECO:0007669"/>
    <property type="project" value="InterPro"/>
</dbReference>
<organism evidence="6 7">
    <name type="scientific">Pontivivens insulae</name>
    <dbReference type="NCBI Taxonomy" id="1639689"/>
    <lineage>
        <taxon>Bacteria</taxon>
        <taxon>Pseudomonadati</taxon>
        <taxon>Pseudomonadota</taxon>
        <taxon>Alphaproteobacteria</taxon>
        <taxon>Rhodobacterales</taxon>
        <taxon>Paracoccaceae</taxon>
        <taxon>Pontivivens</taxon>
    </lineage>
</organism>
<comment type="similarity">
    <text evidence="1">Belongs to the transglycosylase Slt family.</text>
</comment>
<protein>
    <submittedName>
        <fullName evidence="6">Soluble lytic murein transglycosylase</fullName>
        <ecNumber evidence="6">4.2.2.-</ecNumber>
    </submittedName>
</protein>
<dbReference type="GO" id="GO:0042597">
    <property type="term" value="C:periplasmic space"/>
    <property type="evidence" value="ECO:0007669"/>
    <property type="project" value="InterPro"/>
</dbReference>
<evidence type="ECO:0000256" key="4">
    <source>
        <dbReference type="SAM" id="SignalP"/>
    </source>
</evidence>
<dbReference type="CDD" id="cd13401">
    <property type="entry name" value="Slt70-like"/>
    <property type="match status" value="1"/>
</dbReference>
<evidence type="ECO:0000313" key="7">
    <source>
        <dbReference type="Proteomes" id="UP000244932"/>
    </source>
</evidence>
<accession>A0A2R8AEY3</accession>
<sequence length="649" mass="70135">MLIRSIALSVCLGVLPAAAQVSSGVGLVMEQALAAGAQDSWADARVLASRTGEPVALDVIEWSRLRAGDANWPDYVAFTQANADWPGLARLRRAGEPKIPANARPQDVLSFMGDSGPQTGPGFVAHASALAALGRTGEANAAAVAAWQNEALGAEAQAALLARFGGVLAPHHETRLDNMLWAGRAQEAQRMFPLVSSGWRALAEARIALRAERDGVNALIDAIPASLQSNAGLAYDRFYWRRDRGLATALDLILSQSTSAAALGQPERWARARRDMTRQAMRRGDVARAYRLSSNHFIEPGTGYDYADLEWLSGYLQLRKLRNPAAALPHFQRFAAVVDTPISLGRAGYWLGRTYEALGQTGNASAAYADAAEHQSSFYGQLAAARIGAAPDPLLAGIETGNWRGASFANDPRLRAAQLLFAADDWVNAELFMSRIAIDLENRGEQGLLARAALEFGRADTAVRLSKQAAREGLVFADTAYPLLDVSSVNTSLPLELIMSLARQESELNPQAISRVGARGLMQLMPDTAREVSRDLGVPYSFDGLTSNPAYNIRLGTTYLEGLMTQFRGSYVMSAAGYNAGPSRPISWSSRYGDPRPLNVEQAVDWIEGIPFNETRNYVMRVIEGMHVYRQRLNGGGVPLRINQDVTAG</sequence>
<evidence type="ECO:0000313" key="6">
    <source>
        <dbReference type="EMBL" id="SPF30804.1"/>
    </source>
</evidence>
<feature type="domain" description="Transglycosylase SLT" evidence="5">
    <location>
        <begin position="491"/>
        <end position="593"/>
    </location>
</feature>
<dbReference type="EMBL" id="OMKW01000004">
    <property type="protein sequence ID" value="SPF30804.1"/>
    <property type="molecule type" value="Genomic_DNA"/>
</dbReference>
<feature type="chain" id="PRO_5015352654" evidence="4">
    <location>
        <begin position="20"/>
        <end position="649"/>
    </location>
</feature>
<dbReference type="GO" id="GO:0016020">
    <property type="term" value="C:membrane"/>
    <property type="evidence" value="ECO:0007669"/>
    <property type="project" value="InterPro"/>
</dbReference>
<gene>
    <name evidence="6" type="primary">slt_2</name>
    <name evidence="6" type="ORF">POI8812_03148</name>
</gene>
<proteinExistence type="inferred from homology"/>
<dbReference type="InterPro" id="IPR008258">
    <property type="entry name" value="Transglycosylase_SLT_dom_1"/>
</dbReference>
<dbReference type="SUPFAM" id="SSF53955">
    <property type="entry name" value="Lysozyme-like"/>
    <property type="match status" value="1"/>
</dbReference>
<dbReference type="PANTHER" id="PTHR37423:SF2">
    <property type="entry name" value="MEMBRANE-BOUND LYTIC MUREIN TRANSGLYCOSYLASE C"/>
    <property type="match status" value="1"/>
</dbReference>
<comment type="similarity">
    <text evidence="2">Belongs to the virb1 family.</text>
</comment>
<dbReference type="AlphaFoldDB" id="A0A2R8AEY3"/>
<evidence type="ECO:0000256" key="1">
    <source>
        <dbReference type="ARBA" id="ARBA00007734"/>
    </source>
</evidence>
<name>A0A2R8AEY3_9RHOB</name>
<reference evidence="6 7" key="1">
    <citation type="submission" date="2018-03" db="EMBL/GenBank/DDBJ databases">
        <authorList>
            <person name="Keele B.F."/>
        </authorList>
    </citation>
    <scope>NUCLEOTIDE SEQUENCE [LARGE SCALE GENOMIC DNA]</scope>
    <source>
        <strain evidence="6 7">CeCT 8812</strain>
    </source>
</reference>
<dbReference type="PANTHER" id="PTHR37423">
    <property type="entry name" value="SOLUBLE LYTIC MUREIN TRANSGLYCOSYLASE-RELATED"/>
    <property type="match status" value="1"/>
</dbReference>
<dbReference type="PROSITE" id="PS00922">
    <property type="entry name" value="TRANSGLYCOSYLASE"/>
    <property type="match status" value="1"/>
</dbReference>
<dbReference type="Proteomes" id="UP000244932">
    <property type="component" value="Unassembled WGS sequence"/>
</dbReference>
<evidence type="ECO:0000256" key="3">
    <source>
        <dbReference type="ARBA" id="ARBA00022729"/>
    </source>
</evidence>
<dbReference type="EC" id="4.2.2.-" evidence="6"/>
<dbReference type="OrthoDB" id="9815002at2"/>
<dbReference type="SUPFAM" id="SSF48435">
    <property type="entry name" value="Bacterial muramidases"/>
    <property type="match status" value="1"/>
</dbReference>
<feature type="signal peptide" evidence="4">
    <location>
        <begin position="1"/>
        <end position="19"/>
    </location>
</feature>
<evidence type="ECO:0000259" key="5">
    <source>
        <dbReference type="Pfam" id="PF01464"/>
    </source>
</evidence>
<evidence type="ECO:0000256" key="2">
    <source>
        <dbReference type="ARBA" id="ARBA00009387"/>
    </source>
</evidence>
<dbReference type="Pfam" id="PF01464">
    <property type="entry name" value="SLT"/>
    <property type="match status" value="1"/>
</dbReference>
<dbReference type="GO" id="GO:0008933">
    <property type="term" value="F:peptidoglycan lytic transglycosylase activity"/>
    <property type="evidence" value="ECO:0007669"/>
    <property type="project" value="InterPro"/>
</dbReference>
<keyword evidence="6" id="KW-0456">Lyase</keyword>
<dbReference type="InterPro" id="IPR000189">
    <property type="entry name" value="Transglyc_AS"/>
</dbReference>
<dbReference type="GO" id="GO:0000270">
    <property type="term" value="P:peptidoglycan metabolic process"/>
    <property type="evidence" value="ECO:0007669"/>
    <property type="project" value="InterPro"/>
</dbReference>
<keyword evidence="3 4" id="KW-0732">Signal</keyword>
<dbReference type="InterPro" id="IPR008939">
    <property type="entry name" value="Lytic_TGlycosylase_superhlx_U"/>
</dbReference>
<dbReference type="InterPro" id="IPR023346">
    <property type="entry name" value="Lysozyme-like_dom_sf"/>
</dbReference>
<dbReference type="Gene3D" id="1.25.20.10">
    <property type="entry name" value="Bacterial muramidases"/>
    <property type="match status" value="1"/>
</dbReference>
<dbReference type="RefSeq" id="WP_108783504.1">
    <property type="nucleotide sequence ID" value="NZ_OMKW01000004.1"/>
</dbReference>
<keyword evidence="7" id="KW-1185">Reference proteome</keyword>